<dbReference type="Proteomes" id="UP000572540">
    <property type="component" value="Unassembled WGS sequence"/>
</dbReference>
<accession>A0A7Z0B3S1</accession>
<dbReference type="AlphaFoldDB" id="A0A7Z0B3S1"/>
<evidence type="ECO:0000313" key="3">
    <source>
        <dbReference type="EMBL" id="NYH20406.1"/>
    </source>
</evidence>
<feature type="chain" id="PRO_5044662587" description="DNA repair protein" evidence="2">
    <location>
        <begin position="27"/>
        <end position="228"/>
    </location>
</feature>
<gene>
    <name evidence="4" type="ORF">GGD40_000044</name>
    <name evidence="3" type="ORF">GGD41_007748</name>
</gene>
<evidence type="ECO:0000313" key="4">
    <source>
        <dbReference type="EMBL" id="NYH20565.1"/>
    </source>
</evidence>
<dbReference type="EMBL" id="JACCAS010000001">
    <property type="protein sequence ID" value="NYH20565.1"/>
    <property type="molecule type" value="Genomic_DNA"/>
</dbReference>
<protein>
    <recommendedName>
        <fullName evidence="7">DNA repair protein</fullName>
    </recommendedName>
</protein>
<dbReference type="RefSeq" id="WP_179703977.1">
    <property type="nucleotide sequence ID" value="NZ_JACCAS010000001.1"/>
</dbReference>
<dbReference type="EMBL" id="JACCAU010000002">
    <property type="protein sequence ID" value="NYH20406.1"/>
    <property type="molecule type" value="Genomic_DNA"/>
</dbReference>
<comment type="caution">
    <text evidence="3">The sequence shown here is derived from an EMBL/GenBank/DDBJ whole genome shotgun (WGS) entry which is preliminary data.</text>
</comment>
<evidence type="ECO:0000256" key="1">
    <source>
        <dbReference type="SAM" id="Coils"/>
    </source>
</evidence>
<keyword evidence="1" id="KW-0175">Coiled coil</keyword>
<evidence type="ECO:0008006" key="7">
    <source>
        <dbReference type="Google" id="ProtNLM"/>
    </source>
</evidence>
<feature type="coiled-coil region" evidence="1">
    <location>
        <begin position="30"/>
        <end position="85"/>
    </location>
</feature>
<sequence>MKTVRYGLIAAALAGAFMFVGASANAQSIEDKLRTQLRSTVQTLRQLQDNQAQLQADKTAAEQQRDAAQAQLKDAQAQLAAASGKSSGEAAAERALSVEKSSHAQDAQQLAKYKSSYEELLTVSRARDAQRAQLQNDAKLRDTRLQMCQAKNADLYRVGHEILDAYEHVGFGSFFASRQPFAQGSRVKYDEIEQRYGDALYSAQYDPAARSVAASASQDAASGPAAAP</sequence>
<evidence type="ECO:0000313" key="6">
    <source>
        <dbReference type="Proteomes" id="UP000572540"/>
    </source>
</evidence>
<name>A0A7Z0B3S1_9BURK</name>
<organism evidence="3 6">
    <name type="scientific">Paraburkholderia bryophila</name>
    <dbReference type="NCBI Taxonomy" id="420952"/>
    <lineage>
        <taxon>Bacteria</taxon>
        <taxon>Pseudomonadati</taxon>
        <taxon>Pseudomonadota</taxon>
        <taxon>Betaproteobacteria</taxon>
        <taxon>Burkholderiales</taxon>
        <taxon>Burkholderiaceae</taxon>
        <taxon>Paraburkholderia</taxon>
    </lineage>
</organism>
<feature type="signal peptide" evidence="2">
    <location>
        <begin position="1"/>
        <end position="26"/>
    </location>
</feature>
<evidence type="ECO:0000256" key="2">
    <source>
        <dbReference type="SAM" id="SignalP"/>
    </source>
</evidence>
<keyword evidence="2" id="KW-0732">Signal</keyword>
<proteinExistence type="predicted"/>
<keyword evidence="5" id="KW-1185">Reference proteome</keyword>
<reference evidence="5 6" key="1">
    <citation type="submission" date="2020-07" db="EMBL/GenBank/DDBJ databases">
        <title>Exploring microbial biodiversity for novel pathways involved in the catabolism of aromatic compounds derived from lignin.</title>
        <authorList>
            <person name="Elkins J."/>
        </authorList>
    </citation>
    <scope>NUCLEOTIDE SEQUENCE [LARGE SCALE GENOMIC DNA]</scope>
    <source>
        <strain evidence="3 6">H2C3B</strain>
        <strain evidence="4 5">H2C3C</strain>
    </source>
</reference>
<evidence type="ECO:0000313" key="5">
    <source>
        <dbReference type="Proteomes" id="UP000540929"/>
    </source>
</evidence>
<dbReference type="Proteomes" id="UP000540929">
    <property type="component" value="Unassembled WGS sequence"/>
</dbReference>